<comment type="caution">
    <text evidence="1">The sequence shown here is derived from an EMBL/GenBank/DDBJ whole genome shotgun (WGS) entry which is preliminary data.</text>
</comment>
<accession>A0A918BSY0</accession>
<dbReference type="EMBL" id="BMQK01000026">
    <property type="protein sequence ID" value="GGQ87423.1"/>
    <property type="molecule type" value="Genomic_DNA"/>
</dbReference>
<reference evidence="1" key="1">
    <citation type="journal article" date="2014" name="Int. J. Syst. Evol. Microbiol.">
        <title>Complete genome sequence of Corynebacterium casei LMG S-19264T (=DSM 44701T), isolated from a smear-ripened cheese.</title>
        <authorList>
            <consortium name="US DOE Joint Genome Institute (JGI-PGF)"/>
            <person name="Walter F."/>
            <person name="Albersmeier A."/>
            <person name="Kalinowski J."/>
            <person name="Ruckert C."/>
        </authorList>
    </citation>
    <scope>NUCLEOTIDE SEQUENCE</scope>
    <source>
        <strain evidence="1">JCM 3131</strain>
    </source>
</reference>
<organism evidence="1 2">
    <name type="scientific">Streptomyces ruber</name>
    <dbReference type="NCBI Taxonomy" id="83378"/>
    <lineage>
        <taxon>Bacteria</taxon>
        <taxon>Bacillati</taxon>
        <taxon>Actinomycetota</taxon>
        <taxon>Actinomycetes</taxon>
        <taxon>Kitasatosporales</taxon>
        <taxon>Streptomycetaceae</taxon>
        <taxon>Streptomyces</taxon>
    </lineage>
</organism>
<gene>
    <name evidence="1" type="ORF">GCM10010145_66110</name>
</gene>
<keyword evidence="2" id="KW-1185">Reference proteome</keyword>
<name>A0A918BSY0_9ACTN</name>
<protein>
    <recommendedName>
        <fullName evidence="3">ESX-1 secretion-associated protein</fullName>
    </recommendedName>
</protein>
<proteinExistence type="predicted"/>
<evidence type="ECO:0008006" key="3">
    <source>
        <dbReference type="Google" id="ProtNLM"/>
    </source>
</evidence>
<reference evidence="1" key="2">
    <citation type="submission" date="2020-09" db="EMBL/GenBank/DDBJ databases">
        <authorList>
            <person name="Sun Q."/>
            <person name="Ohkuma M."/>
        </authorList>
    </citation>
    <scope>NUCLEOTIDE SEQUENCE</scope>
    <source>
        <strain evidence="1">JCM 3131</strain>
    </source>
</reference>
<dbReference type="Proteomes" id="UP000620156">
    <property type="component" value="Unassembled WGS sequence"/>
</dbReference>
<evidence type="ECO:0000313" key="2">
    <source>
        <dbReference type="Proteomes" id="UP000620156"/>
    </source>
</evidence>
<sequence length="112" mass="12057">MSDGETSFYDPGAGRNLARKFELYAYDLRAYLKEFQEATGGEAISDGFGVLTESKEVTSAYIGYSTDVAAAMRVVHEHLDAIADALRKVNRDTEVTDGDLAALFGKPGGGQK</sequence>
<dbReference type="AlphaFoldDB" id="A0A918BSY0"/>
<evidence type="ECO:0000313" key="1">
    <source>
        <dbReference type="EMBL" id="GGQ87423.1"/>
    </source>
</evidence>